<keyword evidence="3" id="KW-1185">Reference proteome</keyword>
<dbReference type="Proteomes" id="UP001476798">
    <property type="component" value="Unassembled WGS sequence"/>
</dbReference>
<gene>
    <name evidence="2" type="ORF">GOODEAATRI_008343</name>
</gene>
<evidence type="ECO:0000256" key="1">
    <source>
        <dbReference type="SAM" id="Phobius"/>
    </source>
</evidence>
<dbReference type="EMBL" id="JAHRIO010050417">
    <property type="protein sequence ID" value="MEQ2174477.1"/>
    <property type="molecule type" value="Genomic_DNA"/>
</dbReference>
<evidence type="ECO:0000313" key="3">
    <source>
        <dbReference type="Proteomes" id="UP001476798"/>
    </source>
</evidence>
<comment type="caution">
    <text evidence="2">The sequence shown here is derived from an EMBL/GenBank/DDBJ whole genome shotgun (WGS) entry which is preliminary data.</text>
</comment>
<keyword evidence="1" id="KW-1133">Transmembrane helix</keyword>
<accession>A0ABV0NW77</accession>
<reference evidence="2 3" key="1">
    <citation type="submission" date="2021-06" db="EMBL/GenBank/DDBJ databases">
        <authorList>
            <person name="Palmer J.M."/>
        </authorList>
    </citation>
    <scope>NUCLEOTIDE SEQUENCE [LARGE SCALE GENOMIC DNA]</scope>
    <source>
        <strain evidence="2 3">GA_2019</strain>
        <tissue evidence="2">Muscle</tissue>
    </source>
</reference>
<name>A0ABV0NW77_9TELE</name>
<proteinExistence type="predicted"/>
<organism evidence="2 3">
    <name type="scientific">Goodea atripinnis</name>
    <dbReference type="NCBI Taxonomy" id="208336"/>
    <lineage>
        <taxon>Eukaryota</taxon>
        <taxon>Metazoa</taxon>
        <taxon>Chordata</taxon>
        <taxon>Craniata</taxon>
        <taxon>Vertebrata</taxon>
        <taxon>Euteleostomi</taxon>
        <taxon>Actinopterygii</taxon>
        <taxon>Neopterygii</taxon>
        <taxon>Teleostei</taxon>
        <taxon>Neoteleostei</taxon>
        <taxon>Acanthomorphata</taxon>
        <taxon>Ovalentaria</taxon>
        <taxon>Atherinomorphae</taxon>
        <taxon>Cyprinodontiformes</taxon>
        <taxon>Goodeidae</taxon>
        <taxon>Goodea</taxon>
    </lineage>
</organism>
<protein>
    <submittedName>
        <fullName evidence="2">Uncharacterized protein</fullName>
    </submittedName>
</protein>
<sequence>MYVWMDGWMEDAEGNPLAQETGFFMTFFQHGLSSCHSSVKGISSCQQSAPPEPATLALLAIAWPVSLAGRSCLFMIEVVLYSLHVPLHTGYFGLSYKILIHFCVLLYDKKGKCSRDMNTFARHCTNMKGSHEWWFLSSRQEGERVFTGLQ</sequence>
<keyword evidence="1" id="KW-0812">Transmembrane</keyword>
<feature type="transmembrane region" description="Helical" evidence="1">
    <location>
        <begin position="89"/>
        <end position="107"/>
    </location>
</feature>
<keyword evidence="1" id="KW-0472">Membrane</keyword>
<evidence type="ECO:0000313" key="2">
    <source>
        <dbReference type="EMBL" id="MEQ2174477.1"/>
    </source>
</evidence>